<comment type="caution">
    <text evidence="5">The sequence shown here is derived from an EMBL/GenBank/DDBJ whole genome shotgun (WGS) entry which is preliminary data.</text>
</comment>
<dbReference type="Gene3D" id="3.30.565.10">
    <property type="entry name" value="Histidine kinase-like ATPase, C-terminal domain"/>
    <property type="match status" value="1"/>
</dbReference>
<dbReference type="GO" id="GO:0005524">
    <property type="term" value="F:ATP binding"/>
    <property type="evidence" value="ECO:0007669"/>
    <property type="project" value="UniProtKB-KW"/>
</dbReference>
<feature type="domain" description="Response regulatory" evidence="4">
    <location>
        <begin position="147"/>
        <end position="199"/>
    </location>
</feature>
<dbReference type="Pfam" id="PF02518">
    <property type="entry name" value="HATPase_c"/>
    <property type="match status" value="1"/>
</dbReference>
<dbReference type="PROSITE" id="PS50110">
    <property type="entry name" value="RESPONSE_REGULATORY"/>
    <property type="match status" value="1"/>
</dbReference>
<dbReference type="AlphaFoldDB" id="K1SWH0"/>
<evidence type="ECO:0000259" key="3">
    <source>
        <dbReference type="PROSITE" id="PS50109"/>
    </source>
</evidence>
<dbReference type="EMBL" id="AJWY01011873">
    <property type="protein sequence ID" value="EKC51541.1"/>
    <property type="molecule type" value="Genomic_DNA"/>
</dbReference>
<organism evidence="5">
    <name type="scientific">human gut metagenome</name>
    <dbReference type="NCBI Taxonomy" id="408170"/>
    <lineage>
        <taxon>unclassified sequences</taxon>
        <taxon>metagenomes</taxon>
        <taxon>organismal metagenomes</taxon>
    </lineage>
</organism>
<evidence type="ECO:0000256" key="2">
    <source>
        <dbReference type="SAM" id="MobiDB-lite"/>
    </source>
</evidence>
<gene>
    <name evidence="5" type="ORF">LEA_17341</name>
</gene>
<dbReference type="Gene3D" id="3.40.50.2300">
    <property type="match status" value="1"/>
</dbReference>
<keyword evidence="5" id="KW-0067">ATP-binding</keyword>
<dbReference type="InterPro" id="IPR005467">
    <property type="entry name" value="His_kinase_dom"/>
</dbReference>
<keyword evidence="1" id="KW-0597">Phosphoprotein</keyword>
<name>K1SWH0_9ZZZZ</name>
<evidence type="ECO:0000256" key="1">
    <source>
        <dbReference type="ARBA" id="ARBA00022553"/>
    </source>
</evidence>
<dbReference type="InterPro" id="IPR003594">
    <property type="entry name" value="HATPase_dom"/>
</dbReference>
<dbReference type="InterPro" id="IPR036890">
    <property type="entry name" value="HATPase_C_sf"/>
</dbReference>
<dbReference type="PANTHER" id="PTHR43547">
    <property type="entry name" value="TWO-COMPONENT HISTIDINE KINASE"/>
    <property type="match status" value="1"/>
</dbReference>
<proteinExistence type="predicted"/>
<feature type="compositionally biased region" description="Acidic residues" evidence="2">
    <location>
        <begin position="119"/>
        <end position="138"/>
    </location>
</feature>
<feature type="region of interest" description="Disordered" evidence="2">
    <location>
        <begin position="119"/>
        <end position="139"/>
    </location>
</feature>
<dbReference type="InterPro" id="IPR001789">
    <property type="entry name" value="Sig_transdc_resp-reg_receiver"/>
</dbReference>
<evidence type="ECO:0000313" key="5">
    <source>
        <dbReference type="EMBL" id="EKC51541.1"/>
    </source>
</evidence>
<dbReference type="SUPFAM" id="SSF55874">
    <property type="entry name" value="ATPase domain of HSP90 chaperone/DNA topoisomerase II/histidine kinase"/>
    <property type="match status" value="1"/>
</dbReference>
<dbReference type="SUPFAM" id="SSF52172">
    <property type="entry name" value="CheY-like"/>
    <property type="match status" value="1"/>
</dbReference>
<dbReference type="GO" id="GO:0000155">
    <property type="term" value="F:phosphorelay sensor kinase activity"/>
    <property type="evidence" value="ECO:0007669"/>
    <property type="project" value="TreeGrafter"/>
</dbReference>
<dbReference type="Pfam" id="PF00072">
    <property type="entry name" value="Response_reg"/>
    <property type="match status" value="1"/>
</dbReference>
<dbReference type="SMART" id="SM00387">
    <property type="entry name" value="HATPase_c"/>
    <property type="match status" value="1"/>
</dbReference>
<dbReference type="InterPro" id="IPR004358">
    <property type="entry name" value="Sig_transdc_His_kin-like_C"/>
</dbReference>
<evidence type="ECO:0000259" key="4">
    <source>
        <dbReference type="PROSITE" id="PS50110"/>
    </source>
</evidence>
<dbReference type="PRINTS" id="PR00344">
    <property type="entry name" value="BCTRLSENSOR"/>
</dbReference>
<dbReference type="InterPro" id="IPR011006">
    <property type="entry name" value="CheY-like_superfamily"/>
</dbReference>
<dbReference type="PANTHER" id="PTHR43547:SF2">
    <property type="entry name" value="HYBRID SIGNAL TRANSDUCTION HISTIDINE KINASE C"/>
    <property type="match status" value="1"/>
</dbReference>
<keyword evidence="5" id="KW-0547">Nucleotide-binding</keyword>
<accession>K1SWH0</accession>
<dbReference type="PROSITE" id="PS50109">
    <property type="entry name" value="HIS_KIN"/>
    <property type="match status" value="1"/>
</dbReference>
<feature type="non-terminal residue" evidence="5">
    <location>
        <position position="199"/>
    </location>
</feature>
<feature type="domain" description="Histidine kinase" evidence="3">
    <location>
        <begin position="1"/>
        <end position="94"/>
    </location>
</feature>
<protein>
    <submittedName>
        <fullName evidence="5">Protein containing ATP-binding region, ATPase-like domain protein</fullName>
    </submittedName>
</protein>
<sequence>MRITLSHSPHHVRIAIKDSGKGIQEEKLETIFQRFYQSTTTSNDRNVGTGIGLDLTRSLVELHYGTITAANNKTLDEADWKEGSQFLITLPLGNEHLKPEEMIDAPEPQTAEDIKELEENMEEGNEENAADTANDAEEDFKSKAKSTIAVVEDDEAIRNFLKTQLQETYNILTFCNGKEALPEIIKQKPSLVISDIMMP</sequence>
<reference evidence="5" key="1">
    <citation type="journal article" date="2013" name="Environ. Microbiol.">
        <title>Microbiota from the distal guts of lean and obese adolescents exhibit partial functional redundancy besides clear differences in community structure.</title>
        <authorList>
            <person name="Ferrer M."/>
            <person name="Ruiz A."/>
            <person name="Lanza F."/>
            <person name="Haange S.B."/>
            <person name="Oberbach A."/>
            <person name="Till H."/>
            <person name="Bargiela R."/>
            <person name="Campoy C."/>
            <person name="Segura M.T."/>
            <person name="Richter M."/>
            <person name="von Bergen M."/>
            <person name="Seifert J."/>
            <person name="Suarez A."/>
        </authorList>
    </citation>
    <scope>NUCLEOTIDE SEQUENCE</scope>
</reference>